<dbReference type="CDD" id="cd12108">
    <property type="entry name" value="Hr-like"/>
    <property type="match status" value="1"/>
</dbReference>
<feature type="signal peptide" evidence="1">
    <location>
        <begin position="1"/>
        <end position="23"/>
    </location>
</feature>
<dbReference type="Proteomes" id="UP000054007">
    <property type="component" value="Unassembled WGS sequence"/>
</dbReference>
<evidence type="ECO:0000313" key="3">
    <source>
        <dbReference type="EMBL" id="KIY72658.1"/>
    </source>
</evidence>
<evidence type="ECO:0000259" key="2">
    <source>
        <dbReference type="Pfam" id="PF01814"/>
    </source>
</evidence>
<dbReference type="InterPro" id="IPR012312">
    <property type="entry name" value="Hemerythrin-like"/>
</dbReference>
<organism evidence="3 4">
    <name type="scientific">Cylindrobasidium torrendii FP15055 ss-10</name>
    <dbReference type="NCBI Taxonomy" id="1314674"/>
    <lineage>
        <taxon>Eukaryota</taxon>
        <taxon>Fungi</taxon>
        <taxon>Dikarya</taxon>
        <taxon>Basidiomycota</taxon>
        <taxon>Agaricomycotina</taxon>
        <taxon>Agaricomycetes</taxon>
        <taxon>Agaricomycetidae</taxon>
        <taxon>Agaricales</taxon>
        <taxon>Marasmiineae</taxon>
        <taxon>Physalacriaceae</taxon>
        <taxon>Cylindrobasidium</taxon>
    </lineage>
</organism>
<keyword evidence="1" id="KW-0732">Signal</keyword>
<accession>A0A0D7BQ17</accession>
<keyword evidence="4" id="KW-1185">Reference proteome</keyword>
<proteinExistence type="predicted"/>
<name>A0A0D7BQ17_9AGAR</name>
<sequence length="320" mass="35312">MNLNLKLLTSLLIPFLGFAAFRALNHNNNNLGSNNKFTGEGNSMAVQHAMAADAAMQRSMFSDAGVLVDVDRIRTIAEVPRPASAAAKTGWAMAWMHLVIWNSWKAAYFHASAFSASTQGQDANKAQGSQGDFENYKIYAREAIKFLVDHHDAEEETLFPRLEERMPGCMKANEEQHQSFLGELGTLYTYIQTATPSTFDASVFRSQMDAILPPLMAHLASELDTLSPSLLSASSATSGFSEEELTEINLATHKSQQSRSPSNIALPLVMQSLPPGCAFPPAPGFVKSVVGPWMVYWKYRAVWKYTAYPWTWEVVVPAPQ</sequence>
<dbReference type="Gene3D" id="1.20.120.520">
    <property type="entry name" value="nmb1532 protein domain like"/>
    <property type="match status" value="1"/>
</dbReference>
<dbReference type="PANTHER" id="PTHR38048:SF2">
    <property type="entry name" value="HEMERYTHRIN-LIKE DOMAIN-CONTAINING PROTEIN"/>
    <property type="match status" value="1"/>
</dbReference>
<evidence type="ECO:0000313" key="4">
    <source>
        <dbReference type="Proteomes" id="UP000054007"/>
    </source>
</evidence>
<dbReference type="OrthoDB" id="58416at2759"/>
<evidence type="ECO:0000256" key="1">
    <source>
        <dbReference type="SAM" id="SignalP"/>
    </source>
</evidence>
<dbReference type="STRING" id="1314674.A0A0D7BQ17"/>
<reference evidence="3 4" key="1">
    <citation type="journal article" date="2015" name="Fungal Genet. Biol.">
        <title>Evolution of novel wood decay mechanisms in Agaricales revealed by the genome sequences of Fistulina hepatica and Cylindrobasidium torrendii.</title>
        <authorList>
            <person name="Floudas D."/>
            <person name="Held B.W."/>
            <person name="Riley R."/>
            <person name="Nagy L.G."/>
            <person name="Koehler G."/>
            <person name="Ransdell A.S."/>
            <person name="Younus H."/>
            <person name="Chow J."/>
            <person name="Chiniquy J."/>
            <person name="Lipzen A."/>
            <person name="Tritt A."/>
            <person name="Sun H."/>
            <person name="Haridas S."/>
            <person name="LaButti K."/>
            <person name="Ohm R.A."/>
            <person name="Kues U."/>
            <person name="Blanchette R.A."/>
            <person name="Grigoriev I.V."/>
            <person name="Minto R.E."/>
            <person name="Hibbett D.S."/>
        </authorList>
    </citation>
    <scope>NUCLEOTIDE SEQUENCE [LARGE SCALE GENOMIC DNA]</scope>
    <source>
        <strain evidence="3 4">FP15055 ss-10</strain>
    </source>
</reference>
<dbReference type="Pfam" id="PF01814">
    <property type="entry name" value="Hemerythrin"/>
    <property type="match status" value="1"/>
</dbReference>
<dbReference type="InterPro" id="IPR053206">
    <property type="entry name" value="Dimeric_xanthone_biosynth"/>
</dbReference>
<feature type="chain" id="PRO_5002317641" description="Hemerythrin-like domain-containing protein" evidence="1">
    <location>
        <begin position="24"/>
        <end position="320"/>
    </location>
</feature>
<feature type="domain" description="Hemerythrin-like" evidence="2">
    <location>
        <begin position="139"/>
        <end position="228"/>
    </location>
</feature>
<protein>
    <recommendedName>
        <fullName evidence="2">Hemerythrin-like domain-containing protein</fullName>
    </recommendedName>
</protein>
<dbReference type="PANTHER" id="PTHR38048">
    <property type="entry name" value="EXPRESSED PROTEIN"/>
    <property type="match status" value="1"/>
</dbReference>
<dbReference type="AlphaFoldDB" id="A0A0D7BQ17"/>
<gene>
    <name evidence="3" type="ORF">CYLTODRAFT_417665</name>
</gene>
<dbReference type="EMBL" id="KN880441">
    <property type="protein sequence ID" value="KIY72658.1"/>
    <property type="molecule type" value="Genomic_DNA"/>
</dbReference>